<evidence type="ECO:0000256" key="1">
    <source>
        <dbReference type="ARBA" id="ARBA00004141"/>
    </source>
</evidence>
<evidence type="ECO:0000256" key="4">
    <source>
        <dbReference type="ARBA" id="ARBA00023136"/>
    </source>
</evidence>
<dbReference type="Pfam" id="PF04479">
    <property type="entry name" value="RTA1"/>
    <property type="match status" value="1"/>
</dbReference>
<evidence type="ECO:0000256" key="5">
    <source>
        <dbReference type="SAM" id="Phobius"/>
    </source>
</evidence>
<gene>
    <name evidence="6" type="ORF">QQX98_006249</name>
</gene>
<name>A0ABR1H1E9_9HYPO</name>
<feature type="transmembrane region" description="Helical" evidence="5">
    <location>
        <begin position="93"/>
        <end position="113"/>
    </location>
</feature>
<keyword evidence="7" id="KW-1185">Reference proteome</keyword>
<dbReference type="PANTHER" id="PTHR31465">
    <property type="entry name" value="PROTEIN RTA1-RELATED"/>
    <property type="match status" value="1"/>
</dbReference>
<feature type="transmembrane region" description="Helical" evidence="5">
    <location>
        <begin position="29"/>
        <end position="47"/>
    </location>
</feature>
<accession>A0ABR1H1E9</accession>
<comment type="caution">
    <text evidence="6">The sequence shown here is derived from an EMBL/GenBank/DDBJ whole genome shotgun (WGS) entry which is preliminary data.</text>
</comment>
<dbReference type="InterPro" id="IPR007568">
    <property type="entry name" value="RTA1"/>
</dbReference>
<reference evidence="6 7" key="1">
    <citation type="journal article" date="2025" name="Microbiol. Resour. Announc.">
        <title>Draft genome sequences for Neonectria magnoliae and Neonectria punicea, canker pathogens of Liriodendron tulipifera and Acer saccharum in West Virginia.</title>
        <authorList>
            <person name="Petronek H.M."/>
            <person name="Kasson M.T."/>
            <person name="Metheny A.M."/>
            <person name="Stauder C.M."/>
            <person name="Lovett B."/>
            <person name="Lynch S.C."/>
            <person name="Garnas J.R."/>
            <person name="Kasson L.R."/>
            <person name="Stajich J.E."/>
        </authorList>
    </citation>
    <scope>NUCLEOTIDE SEQUENCE [LARGE SCALE GENOMIC DNA]</scope>
    <source>
        <strain evidence="6 7">NRRL 64653</strain>
    </source>
</reference>
<evidence type="ECO:0000256" key="3">
    <source>
        <dbReference type="ARBA" id="ARBA00022989"/>
    </source>
</evidence>
<evidence type="ECO:0000313" key="6">
    <source>
        <dbReference type="EMBL" id="KAK7414924.1"/>
    </source>
</evidence>
<comment type="subcellular location">
    <subcellularLocation>
        <location evidence="1">Membrane</location>
        <topology evidence="1">Multi-pass membrane protein</topology>
    </subcellularLocation>
</comment>
<keyword evidence="2 5" id="KW-0812">Transmembrane</keyword>
<keyword evidence="4 5" id="KW-0472">Membrane</keyword>
<evidence type="ECO:0000313" key="7">
    <source>
        <dbReference type="Proteomes" id="UP001498476"/>
    </source>
</evidence>
<evidence type="ECO:0000256" key="2">
    <source>
        <dbReference type="ARBA" id="ARBA00022692"/>
    </source>
</evidence>
<feature type="transmembrane region" description="Helical" evidence="5">
    <location>
        <begin position="54"/>
        <end position="73"/>
    </location>
</feature>
<organism evidence="6 7">
    <name type="scientific">Neonectria punicea</name>
    <dbReference type="NCBI Taxonomy" id="979145"/>
    <lineage>
        <taxon>Eukaryota</taxon>
        <taxon>Fungi</taxon>
        <taxon>Dikarya</taxon>
        <taxon>Ascomycota</taxon>
        <taxon>Pezizomycotina</taxon>
        <taxon>Sordariomycetes</taxon>
        <taxon>Hypocreomycetidae</taxon>
        <taxon>Hypocreales</taxon>
        <taxon>Nectriaceae</taxon>
        <taxon>Neonectria</taxon>
    </lineage>
</organism>
<keyword evidence="3 5" id="KW-1133">Transmembrane helix</keyword>
<sequence>MSSSLLDPVPGVEPTRGGLYLWRYLPNKGAAVLFLLLFLASFLFLSWKIYTTRARFCIAFAAGCFFEVVGYGARISARSKTNKIMPFVIQNMFILIAPALLAASVYMTLGRIITSVRAEKYSMIRPTRLTKTFVTGEILSFMIQGGSAGLMVIQKPGLAEWGERIVIIGLMVQVSCLPFSQPLRSCSIAG</sequence>
<proteinExistence type="predicted"/>
<protein>
    <submittedName>
        <fullName evidence="6">Uncharacterized protein</fullName>
    </submittedName>
</protein>
<dbReference type="Proteomes" id="UP001498476">
    <property type="component" value="Unassembled WGS sequence"/>
</dbReference>
<dbReference type="PANTHER" id="PTHR31465:SF27">
    <property type="entry name" value="DOMAIN PROTEIN, PUTATIVE (AFU_ORTHOLOGUE AFUA_3G01030)-RELATED"/>
    <property type="match status" value="1"/>
</dbReference>
<dbReference type="EMBL" id="JAZAVJ010000092">
    <property type="protein sequence ID" value="KAK7414924.1"/>
    <property type="molecule type" value="Genomic_DNA"/>
</dbReference>